<dbReference type="PANTHER" id="PTHR19920:SF0">
    <property type="entry name" value="CYTOSOLIC IRON-SULFUR PROTEIN ASSEMBLY PROTEIN CIAO1-RELATED"/>
    <property type="match status" value="1"/>
</dbReference>
<feature type="repeat" description="WD" evidence="1">
    <location>
        <begin position="299"/>
        <end position="331"/>
    </location>
</feature>
<reference evidence="3" key="1">
    <citation type="submission" date="2021-01" db="EMBL/GenBank/DDBJ databases">
        <authorList>
            <consortium name="Genoscope - CEA"/>
            <person name="William W."/>
        </authorList>
    </citation>
    <scope>NUCLEOTIDE SEQUENCE</scope>
</reference>
<evidence type="ECO:0000256" key="2">
    <source>
        <dbReference type="SAM" id="Coils"/>
    </source>
</evidence>
<sequence length="571" mass="67992">MIEQEQQLTCAYCHHQRIITVALDSDIPQSQRLYCEKCLDTAEGYKKVVNLIEEKLKKKAEYVEKLIYFNYSKIEQLIDTIQSLKSSLTQSLNQIEGILNKWMMDLRQAEQQLINQSFYEELDSYIQKENKVDFNYKKYNSQIDKINQNQFQKVYPLIERFISFEEFNKCLNQLSNLVQDLLYRNRVLIKEQSLIQQAQQQQQPQQEQLQQEQSQQQQQQQQIQQQQSQQYQQQEINITQQPKQVGEVKLTLKDKSIQQEKRCQAIAFDSSGSIMVTTESREIKVWNFKNGKIQLVNSLQGHTSYVNCLVYSKTQNSFLSCSDDKTIRCWKQMNLRNWMSSQPYYQHTHYIQCMIINKNEDLLFSGSFDRSIKVWKVDFNENFLTYQYSLDKHNHFVNGLSLNPSENVLASCAKDNNSIIIWERNINNIFEFKYIVTQSIQDTGNKLMFITDDEFIWATSSRSQDNIYTFQLKQGIFQENQEKTIQLTKNNMIQDEFRFPFLYNRERNLIVVRVKTIIYILQQLNDGSYKIASQLNCNTYEIYGQITNNGQYLVYWDDHIKGYSIYELYIK</sequence>
<protein>
    <recommendedName>
        <fullName evidence="5">WD40-repeat-containing domain</fullName>
    </recommendedName>
</protein>
<dbReference type="InterPro" id="IPR001680">
    <property type="entry name" value="WD40_rpt"/>
</dbReference>
<dbReference type="GO" id="GO:0097361">
    <property type="term" value="C:cytosolic [4Fe-4S] assembly targeting complex"/>
    <property type="evidence" value="ECO:0007669"/>
    <property type="project" value="TreeGrafter"/>
</dbReference>
<feature type="coiled-coil region" evidence="2">
    <location>
        <begin position="74"/>
        <end position="112"/>
    </location>
</feature>
<dbReference type="GO" id="GO:0016226">
    <property type="term" value="P:iron-sulfur cluster assembly"/>
    <property type="evidence" value="ECO:0007669"/>
    <property type="project" value="TreeGrafter"/>
</dbReference>
<keyword evidence="2" id="KW-0175">Coiled coil</keyword>
<feature type="repeat" description="WD" evidence="1">
    <location>
        <begin position="344"/>
        <end position="385"/>
    </location>
</feature>
<feature type="coiled-coil region" evidence="2">
    <location>
        <begin position="195"/>
        <end position="229"/>
    </location>
</feature>
<dbReference type="PROSITE" id="PS50082">
    <property type="entry name" value="WD_REPEATS_2"/>
    <property type="match status" value="2"/>
</dbReference>
<dbReference type="Proteomes" id="UP000689195">
    <property type="component" value="Unassembled WGS sequence"/>
</dbReference>
<evidence type="ECO:0000313" key="3">
    <source>
        <dbReference type="EMBL" id="CAD8214493.1"/>
    </source>
</evidence>
<keyword evidence="1" id="KW-0853">WD repeat</keyword>
<dbReference type="PANTHER" id="PTHR19920">
    <property type="entry name" value="WD40 PROTEIN CIAO1"/>
    <property type="match status" value="1"/>
</dbReference>
<comment type="caution">
    <text evidence="3">The sequence shown here is derived from an EMBL/GenBank/DDBJ whole genome shotgun (WGS) entry which is preliminary data.</text>
</comment>
<evidence type="ECO:0000256" key="1">
    <source>
        <dbReference type="PROSITE-ProRule" id="PRU00221"/>
    </source>
</evidence>
<dbReference type="AlphaFoldDB" id="A0A8S1YLB9"/>
<gene>
    <name evidence="3" type="ORF">PPENT_87.1.T2190003</name>
</gene>
<dbReference type="SMART" id="SM00320">
    <property type="entry name" value="WD40"/>
    <property type="match status" value="4"/>
</dbReference>
<evidence type="ECO:0000313" key="4">
    <source>
        <dbReference type="Proteomes" id="UP000689195"/>
    </source>
</evidence>
<organism evidence="3 4">
    <name type="scientific">Paramecium pentaurelia</name>
    <dbReference type="NCBI Taxonomy" id="43138"/>
    <lineage>
        <taxon>Eukaryota</taxon>
        <taxon>Sar</taxon>
        <taxon>Alveolata</taxon>
        <taxon>Ciliophora</taxon>
        <taxon>Intramacronucleata</taxon>
        <taxon>Oligohymenophorea</taxon>
        <taxon>Peniculida</taxon>
        <taxon>Parameciidae</taxon>
        <taxon>Paramecium</taxon>
    </lineage>
</organism>
<dbReference type="PROSITE" id="PS50294">
    <property type="entry name" value="WD_REPEATS_REGION"/>
    <property type="match status" value="2"/>
</dbReference>
<proteinExistence type="predicted"/>
<dbReference type="EMBL" id="CAJJDO010000219">
    <property type="protein sequence ID" value="CAD8214493.1"/>
    <property type="molecule type" value="Genomic_DNA"/>
</dbReference>
<dbReference type="Pfam" id="PF00400">
    <property type="entry name" value="WD40"/>
    <property type="match status" value="3"/>
</dbReference>
<evidence type="ECO:0008006" key="5">
    <source>
        <dbReference type="Google" id="ProtNLM"/>
    </source>
</evidence>
<name>A0A8S1YLB9_9CILI</name>
<accession>A0A8S1YLB9</accession>
<keyword evidence="4" id="KW-1185">Reference proteome</keyword>
<dbReference type="OrthoDB" id="290798at2759"/>